<protein>
    <recommendedName>
        <fullName evidence="2 3">Small ribosomal subunit protein bS6</fullName>
    </recommendedName>
</protein>
<keyword evidence="3" id="KW-0699">rRNA-binding</keyword>
<evidence type="ECO:0000313" key="4">
    <source>
        <dbReference type="EMBL" id="OGG87837.1"/>
    </source>
</evidence>
<name>A0A1F6FPP5_9BACT</name>
<comment type="similarity">
    <text evidence="1 3">Belongs to the bacterial ribosomal protein bS6 family.</text>
</comment>
<evidence type="ECO:0000256" key="2">
    <source>
        <dbReference type="ARBA" id="ARBA00035294"/>
    </source>
</evidence>
<reference evidence="4 5" key="1">
    <citation type="journal article" date="2016" name="Nat. Commun.">
        <title>Thousands of microbial genomes shed light on interconnected biogeochemical processes in an aquifer system.</title>
        <authorList>
            <person name="Anantharaman K."/>
            <person name="Brown C.T."/>
            <person name="Hug L.A."/>
            <person name="Sharon I."/>
            <person name="Castelle C.J."/>
            <person name="Probst A.J."/>
            <person name="Thomas B.C."/>
            <person name="Singh A."/>
            <person name="Wilkins M.J."/>
            <person name="Karaoz U."/>
            <person name="Brodie E.L."/>
            <person name="Williams K.H."/>
            <person name="Hubbard S.S."/>
            <person name="Banfield J.F."/>
        </authorList>
    </citation>
    <scope>NUCLEOTIDE SEQUENCE [LARGE SCALE GENOMIC DNA]</scope>
</reference>
<dbReference type="SUPFAM" id="SSF54995">
    <property type="entry name" value="Ribosomal protein S6"/>
    <property type="match status" value="1"/>
</dbReference>
<gene>
    <name evidence="3" type="primary">rpsF</name>
    <name evidence="4" type="ORF">A2592_02520</name>
</gene>
<dbReference type="InterPro" id="IPR020814">
    <property type="entry name" value="Ribosomal_S6_plastid/chlpt"/>
</dbReference>
<dbReference type="GO" id="GO:0003735">
    <property type="term" value="F:structural constituent of ribosome"/>
    <property type="evidence" value="ECO:0007669"/>
    <property type="project" value="InterPro"/>
</dbReference>
<dbReference type="InterPro" id="IPR035980">
    <property type="entry name" value="Ribosomal_bS6_sf"/>
</dbReference>
<dbReference type="Pfam" id="PF01250">
    <property type="entry name" value="Ribosomal_S6"/>
    <property type="match status" value="1"/>
</dbReference>
<dbReference type="GO" id="GO:0006412">
    <property type="term" value="P:translation"/>
    <property type="evidence" value="ECO:0007669"/>
    <property type="project" value="UniProtKB-UniRule"/>
</dbReference>
<comment type="function">
    <text evidence="3">Binds together with bS18 to 16S ribosomal RNA.</text>
</comment>
<keyword evidence="3" id="KW-0687">Ribonucleoprotein</keyword>
<dbReference type="GO" id="GO:0005840">
    <property type="term" value="C:ribosome"/>
    <property type="evidence" value="ECO:0007669"/>
    <property type="project" value="UniProtKB-KW"/>
</dbReference>
<evidence type="ECO:0000313" key="5">
    <source>
        <dbReference type="Proteomes" id="UP000179230"/>
    </source>
</evidence>
<dbReference type="GO" id="GO:1990904">
    <property type="term" value="C:ribonucleoprotein complex"/>
    <property type="evidence" value="ECO:0007669"/>
    <property type="project" value="UniProtKB-KW"/>
</dbReference>
<dbReference type="HAMAP" id="MF_00360">
    <property type="entry name" value="Ribosomal_bS6"/>
    <property type="match status" value="1"/>
</dbReference>
<dbReference type="Proteomes" id="UP000179230">
    <property type="component" value="Unassembled WGS sequence"/>
</dbReference>
<dbReference type="InterPro" id="IPR000529">
    <property type="entry name" value="Ribosomal_bS6"/>
</dbReference>
<accession>A0A1F6FPP5</accession>
<keyword evidence="3" id="KW-0694">RNA-binding</keyword>
<dbReference type="EMBL" id="MFMT01000040">
    <property type="protein sequence ID" value="OGG87837.1"/>
    <property type="molecule type" value="Genomic_DNA"/>
</dbReference>
<sequence length="179" mass="20457">MSETTMPATEVETITTERELASYELAYHVLPTVAEGEVTGVSDELKKLITTAGGEMFDEEDAKRFELAYEIDKYLEGKYRKFTSAYFGWIRFRLEPVKLDALTKSFDENKQLLRYLLVRLTKVEENAPFRFHEALVDTNVRVIDTDADPVSGDEEMVSEAEVVDEVEVPDTDVVEEEKV</sequence>
<comment type="caution">
    <text evidence="4">The sequence shown here is derived from an EMBL/GenBank/DDBJ whole genome shotgun (WGS) entry which is preliminary data.</text>
</comment>
<dbReference type="Gene3D" id="3.30.70.60">
    <property type="match status" value="1"/>
</dbReference>
<dbReference type="InterPro" id="IPR014717">
    <property type="entry name" value="Transl_elong_EF1B/ribsomal_bS6"/>
</dbReference>
<keyword evidence="3" id="KW-0689">Ribosomal protein</keyword>
<dbReference type="CDD" id="cd00473">
    <property type="entry name" value="bS6"/>
    <property type="match status" value="1"/>
</dbReference>
<dbReference type="AlphaFoldDB" id="A0A1F6FPP5"/>
<dbReference type="GO" id="GO:0019843">
    <property type="term" value="F:rRNA binding"/>
    <property type="evidence" value="ECO:0007669"/>
    <property type="project" value="UniProtKB-UniRule"/>
</dbReference>
<evidence type="ECO:0000256" key="3">
    <source>
        <dbReference type="HAMAP-Rule" id="MF_00360"/>
    </source>
</evidence>
<proteinExistence type="inferred from homology"/>
<organism evidence="4 5">
    <name type="scientific">Candidatus Kaiserbacteria bacterium RIFOXYD1_FULL_42_15</name>
    <dbReference type="NCBI Taxonomy" id="1798532"/>
    <lineage>
        <taxon>Bacteria</taxon>
        <taxon>Candidatus Kaiseribacteriota</taxon>
    </lineage>
</organism>
<evidence type="ECO:0000256" key="1">
    <source>
        <dbReference type="ARBA" id="ARBA00009512"/>
    </source>
</evidence>